<comment type="caution">
    <text evidence="1">The sequence shown here is derived from an EMBL/GenBank/DDBJ whole genome shotgun (WGS) entry which is preliminary data.</text>
</comment>
<reference evidence="1 2" key="1">
    <citation type="submission" date="2019-07" db="EMBL/GenBank/DDBJ databases">
        <title>Genomic Encyclopedia of Type Strains, Phase IV (KMG-IV): sequencing the most valuable type-strain genomes for metagenomic binning, comparative biology and taxonomic classification.</title>
        <authorList>
            <person name="Goeker M."/>
        </authorList>
    </citation>
    <scope>NUCLEOTIDE SEQUENCE [LARGE SCALE GENOMIC DNA]</scope>
    <source>
        <strain evidence="1 2">SS015</strain>
    </source>
</reference>
<proteinExistence type="predicted"/>
<dbReference type="Proteomes" id="UP000324159">
    <property type="component" value="Unassembled WGS sequence"/>
</dbReference>
<protein>
    <submittedName>
        <fullName evidence="1">Uncharacterized protein</fullName>
    </submittedName>
</protein>
<evidence type="ECO:0000313" key="2">
    <source>
        <dbReference type="Proteomes" id="UP000324159"/>
    </source>
</evidence>
<dbReference type="RefSeq" id="WP_148895596.1">
    <property type="nucleotide sequence ID" value="NZ_VNIB01000005.1"/>
</dbReference>
<dbReference type="InterPro" id="IPR054686">
    <property type="entry name" value="GSU3473-like"/>
</dbReference>
<gene>
    <name evidence="1" type="ORF">EDC39_10515</name>
</gene>
<organism evidence="1 2">
    <name type="scientific">Geothermobacter ehrlichii</name>
    <dbReference type="NCBI Taxonomy" id="213224"/>
    <lineage>
        <taxon>Bacteria</taxon>
        <taxon>Pseudomonadati</taxon>
        <taxon>Thermodesulfobacteriota</taxon>
        <taxon>Desulfuromonadia</taxon>
        <taxon>Desulfuromonadales</taxon>
        <taxon>Geothermobacteraceae</taxon>
        <taxon>Geothermobacter</taxon>
    </lineage>
</organism>
<keyword evidence="2" id="KW-1185">Reference proteome</keyword>
<name>A0A5D3WMR3_9BACT</name>
<accession>A0A5D3WMR3</accession>
<evidence type="ECO:0000313" key="1">
    <source>
        <dbReference type="EMBL" id="TYO98655.1"/>
    </source>
</evidence>
<sequence>MMIPVVYQDGRHDMVKAPLLDRLIEEKKIARFRRSDGWVDIETDPVRRRGRQMFSIPERRSSLQ</sequence>
<dbReference type="AlphaFoldDB" id="A0A5D3WMR3"/>
<dbReference type="OrthoDB" id="5405882at2"/>
<dbReference type="NCBIfam" id="NF045719">
    <property type="entry name" value="GSU3473_fam"/>
    <property type="match status" value="1"/>
</dbReference>
<dbReference type="EMBL" id="VNIB01000005">
    <property type="protein sequence ID" value="TYO98655.1"/>
    <property type="molecule type" value="Genomic_DNA"/>
</dbReference>